<keyword evidence="5" id="KW-1185">Reference proteome</keyword>
<dbReference type="GO" id="GO:0046872">
    <property type="term" value="F:metal ion binding"/>
    <property type="evidence" value="ECO:0007669"/>
    <property type="project" value="UniProtKB-KW"/>
</dbReference>
<dbReference type="GO" id="GO:0016810">
    <property type="term" value="F:hydrolase activity, acting on carbon-nitrogen (but not peptide) bonds"/>
    <property type="evidence" value="ECO:0007669"/>
    <property type="project" value="InterPro"/>
</dbReference>
<reference evidence="4" key="1">
    <citation type="journal article" date="2021" name="Microb. Physiol.">
        <title>Proteogenomic Insights into the Physiology of Marine, Sulfate-Reducing, Filamentous Desulfonema limicola and Desulfonema magnum.</title>
        <authorList>
            <person name="Schnaars V."/>
            <person name="Wohlbrand L."/>
            <person name="Scheve S."/>
            <person name="Hinrichs C."/>
            <person name="Reinhardt R."/>
            <person name="Rabus R."/>
        </authorList>
    </citation>
    <scope>NUCLEOTIDE SEQUENCE</scope>
    <source>
        <strain evidence="4">4be13</strain>
    </source>
</reference>
<sequence length="275" mass="32244">MYKQKFIRKLNAIRCFLIRTMQKKRNNKDFAYITIFHDYEGDYAGRGLKKISHKGVNTILDIEARYKIKATYNIVGKLMNEVPEVVSRILSDGHEIASHSYNHSIMTMLSKKEIISDIIHTKENFKSIGIELKGFRSPQSKWNFKQMSVLLNQGLYWSAEGDNANFPYIIKKKQNRYLVRMPVIIDDWSYQSMNITPDAMLQKLQKCVDEICKEKKYGAIGFHPWVQGKDNSRLIVFEEFIAGLSERKDVKILPFDFMYNYFLSCLNINYDDITT</sequence>
<name>A0A975GQG7_9BACT</name>
<protein>
    <submittedName>
        <fullName evidence="4">Polysaccharide deacetylase domain-containing protein</fullName>
    </submittedName>
</protein>
<dbReference type="InterPro" id="IPR050248">
    <property type="entry name" value="Polysacc_deacetylase_ArnD"/>
</dbReference>
<dbReference type="Proteomes" id="UP000663722">
    <property type="component" value="Chromosome"/>
</dbReference>
<dbReference type="Gene3D" id="3.20.20.370">
    <property type="entry name" value="Glycoside hydrolase/deacetylase"/>
    <property type="match status" value="1"/>
</dbReference>
<dbReference type="RefSeq" id="WP_207678409.1">
    <property type="nucleotide sequence ID" value="NZ_CP061800.1"/>
</dbReference>
<dbReference type="PANTHER" id="PTHR10587:SF133">
    <property type="entry name" value="CHITIN DEACETYLASE 1-RELATED"/>
    <property type="match status" value="1"/>
</dbReference>
<dbReference type="EMBL" id="CP061800">
    <property type="protein sequence ID" value="QTA90026.1"/>
    <property type="molecule type" value="Genomic_DNA"/>
</dbReference>
<keyword evidence="1" id="KW-0479">Metal-binding</keyword>
<gene>
    <name evidence="4" type="ORF">dnm_060860</name>
</gene>
<dbReference type="GO" id="GO:0005975">
    <property type="term" value="P:carbohydrate metabolic process"/>
    <property type="evidence" value="ECO:0007669"/>
    <property type="project" value="InterPro"/>
</dbReference>
<keyword evidence="2" id="KW-0378">Hydrolase</keyword>
<accession>A0A975GQG7</accession>
<dbReference type="PANTHER" id="PTHR10587">
    <property type="entry name" value="GLYCOSYL TRANSFERASE-RELATED"/>
    <property type="match status" value="1"/>
</dbReference>
<dbReference type="PROSITE" id="PS51677">
    <property type="entry name" value="NODB"/>
    <property type="match status" value="1"/>
</dbReference>
<proteinExistence type="predicted"/>
<dbReference type="SUPFAM" id="SSF88713">
    <property type="entry name" value="Glycoside hydrolase/deacetylase"/>
    <property type="match status" value="1"/>
</dbReference>
<evidence type="ECO:0000256" key="1">
    <source>
        <dbReference type="ARBA" id="ARBA00022723"/>
    </source>
</evidence>
<evidence type="ECO:0000313" key="5">
    <source>
        <dbReference type="Proteomes" id="UP000663722"/>
    </source>
</evidence>
<feature type="domain" description="NodB homology" evidence="3">
    <location>
        <begin position="33"/>
        <end position="253"/>
    </location>
</feature>
<evidence type="ECO:0000256" key="2">
    <source>
        <dbReference type="ARBA" id="ARBA00022801"/>
    </source>
</evidence>
<organism evidence="4 5">
    <name type="scientific">Desulfonema magnum</name>
    <dbReference type="NCBI Taxonomy" id="45655"/>
    <lineage>
        <taxon>Bacteria</taxon>
        <taxon>Pseudomonadati</taxon>
        <taxon>Thermodesulfobacteriota</taxon>
        <taxon>Desulfobacteria</taxon>
        <taxon>Desulfobacterales</taxon>
        <taxon>Desulfococcaceae</taxon>
        <taxon>Desulfonema</taxon>
    </lineage>
</organism>
<evidence type="ECO:0000313" key="4">
    <source>
        <dbReference type="EMBL" id="QTA90026.1"/>
    </source>
</evidence>
<evidence type="ECO:0000259" key="3">
    <source>
        <dbReference type="PROSITE" id="PS51677"/>
    </source>
</evidence>
<dbReference type="InterPro" id="IPR011330">
    <property type="entry name" value="Glyco_hydro/deAcase_b/a-brl"/>
</dbReference>
<dbReference type="AlphaFoldDB" id="A0A975GQG7"/>
<dbReference type="InterPro" id="IPR002509">
    <property type="entry name" value="NODB_dom"/>
</dbReference>
<dbReference type="KEGG" id="dmm:dnm_060860"/>
<dbReference type="GO" id="GO:0016020">
    <property type="term" value="C:membrane"/>
    <property type="evidence" value="ECO:0007669"/>
    <property type="project" value="TreeGrafter"/>
</dbReference>
<dbReference type="Pfam" id="PF01522">
    <property type="entry name" value="Polysacc_deac_1"/>
    <property type="match status" value="1"/>
</dbReference>